<dbReference type="SUPFAM" id="SSF141868">
    <property type="entry name" value="EAL domain-like"/>
    <property type="match status" value="1"/>
</dbReference>
<evidence type="ECO:0000313" key="6">
    <source>
        <dbReference type="Proteomes" id="UP000484547"/>
    </source>
</evidence>
<dbReference type="PROSITE" id="PS50887">
    <property type="entry name" value="GGDEF"/>
    <property type="match status" value="1"/>
</dbReference>
<dbReference type="InterPro" id="IPR001633">
    <property type="entry name" value="EAL_dom"/>
</dbReference>
<dbReference type="InterPro" id="IPR029787">
    <property type="entry name" value="Nucleotide_cyclase"/>
</dbReference>
<dbReference type="GO" id="GO:0071111">
    <property type="term" value="F:cyclic-guanylate-specific phosphodiesterase activity"/>
    <property type="evidence" value="ECO:0007669"/>
    <property type="project" value="InterPro"/>
</dbReference>
<dbReference type="SUPFAM" id="SSF55073">
    <property type="entry name" value="Nucleotide cyclase"/>
    <property type="match status" value="1"/>
</dbReference>
<comment type="caution">
    <text evidence="3">The sequence shown here is derived from an EMBL/GenBank/DDBJ whole genome shotgun (WGS) entry which is preliminary data.</text>
</comment>
<sequence>MLKINILKKLFLTKVKVATGNIYKRGAEMSSKMMGFDEFPKIARTETARAIYLIDVDTCEIVYMNKSAKDMLQLAYEDDSYCGKKCYTVLQGLNSKCRFCRNNLLTTERMFVEEIYQPSVQRYLQVKSILFNYMGRRLRFEILYNFKEEELEQQKKYLDQKLEQIRWVDNLTGLYNREKYSSLLKDIEIKKIRQIGIVDMDINGLRNINATKGYHSGDRVLIRMATLIKSVFGINSFRVGSDEFVSLSLNTGKAEFEAKVTELKAKFSAETDFRVSVGSLWSDDCRDIYKKVSQANAVMEATKSFGYKNLAADYNHKAESAHRLLDKIAAGRFKVYLQPKINLQTGMLEGAEALIRKIDGHGNVIAPDNFIPCYEDIGLINYIDTFVLKTVCQLLKKWRDQGDKLFKVSVNVSRVTLIAEDIIKDGVAICREYGIDPGLIDVEITESFGLLEKELLVDLIKRMHEAGFSISMDDFGTSFSNLELLSQVHFDTVKFDKSLVDTIVINPKAQILFKAAVSMCREFGDTLTLAEGVETEEQLKVLQKLGCQLGQGYYFARPLPAEEFWERYVKK</sequence>
<dbReference type="PANTHER" id="PTHR33121:SF70">
    <property type="entry name" value="SIGNALING PROTEIN YKOW"/>
    <property type="match status" value="1"/>
</dbReference>
<dbReference type="Gene3D" id="3.30.70.270">
    <property type="match status" value="1"/>
</dbReference>
<reference evidence="5 6" key="1">
    <citation type="journal article" date="2019" name="Nat. Med.">
        <title>A library of human gut bacterial isolates paired with longitudinal multiomics data enables mechanistic microbiome research.</title>
        <authorList>
            <person name="Poyet M."/>
            <person name="Groussin M."/>
            <person name="Gibbons S.M."/>
            <person name="Avila-Pacheco J."/>
            <person name="Jiang X."/>
            <person name="Kearney S.M."/>
            <person name="Perrotta A.R."/>
            <person name="Berdy B."/>
            <person name="Zhao S."/>
            <person name="Lieberman T.D."/>
            <person name="Swanson P.K."/>
            <person name="Smith M."/>
            <person name="Roesemann S."/>
            <person name="Alexander J.E."/>
            <person name="Rich S.A."/>
            <person name="Livny J."/>
            <person name="Vlamakis H."/>
            <person name="Clish C."/>
            <person name="Bullock K."/>
            <person name="Deik A."/>
            <person name="Scott J."/>
            <person name="Pierce K.A."/>
            <person name="Xavier R.J."/>
            <person name="Alm E.J."/>
        </authorList>
    </citation>
    <scope>NUCLEOTIDE SEQUENCE [LARGE SCALE GENOMIC DNA]</scope>
    <source>
        <strain evidence="3 6">BIOML-A13</strain>
        <strain evidence="4 5">BIOML-A3</strain>
    </source>
</reference>
<dbReference type="Proteomes" id="UP000484547">
    <property type="component" value="Unassembled WGS sequence"/>
</dbReference>
<gene>
    <name evidence="3" type="ORF">GMD11_04795</name>
    <name evidence="4" type="ORF">GMD18_04440</name>
</gene>
<dbReference type="Pfam" id="PF00990">
    <property type="entry name" value="GGDEF"/>
    <property type="match status" value="1"/>
</dbReference>
<proteinExistence type="predicted"/>
<evidence type="ECO:0000259" key="1">
    <source>
        <dbReference type="PROSITE" id="PS50883"/>
    </source>
</evidence>
<dbReference type="Pfam" id="PF00563">
    <property type="entry name" value="EAL"/>
    <property type="match status" value="1"/>
</dbReference>
<keyword evidence="5" id="KW-1185">Reference proteome</keyword>
<evidence type="ECO:0000313" key="4">
    <source>
        <dbReference type="EMBL" id="MTU03648.1"/>
    </source>
</evidence>
<dbReference type="PANTHER" id="PTHR33121">
    <property type="entry name" value="CYCLIC DI-GMP PHOSPHODIESTERASE PDEF"/>
    <property type="match status" value="1"/>
</dbReference>
<accession>A0A7X3BVH5</accession>
<dbReference type="Gene3D" id="3.20.20.450">
    <property type="entry name" value="EAL domain"/>
    <property type="match status" value="1"/>
</dbReference>
<feature type="domain" description="EAL" evidence="1">
    <location>
        <begin position="317"/>
        <end position="571"/>
    </location>
</feature>
<dbReference type="AlphaFoldDB" id="A0A7X3BVH5"/>
<dbReference type="InterPro" id="IPR050706">
    <property type="entry name" value="Cyclic-di-GMP_PDE-like"/>
</dbReference>
<evidence type="ECO:0000313" key="5">
    <source>
        <dbReference type="Proteomes" id="UP000443070"/>
    </source>
</evidence>
<dbReference type="EMBL" id="WNBM01000002">
    <property type="protein sequence ID" value="MTT75586.1"/>
    <property type="molecule type" value="Genomic_DNA"/>
</dbReference>
<dbReference type="EMBL" id="WNBW01000002">
    <property type="protein sequence ID" value="MTU03648.1"/>
    <property type="molecule type" value="Genomic_DNA"/>
</dbReference>
<dbReference type="NCBIfam" id="TIGR00254">
    <property type="entry name" value="GGDEF"/>
    <property type="match status" value="1"/>
</dbReference>
<name>A0A7X3BVH5_9FIRM</name>
<protein>
    <submittedName>
        <fullName evidence="3">EAL domain-containing protein</fullName>
    </submittedName>
</protein>
<dbReference type="InterPro" id="IPR000160">
    <property type="entry name" value="GGDEF_dom"/>
</dbReference>
<evidence type="ECO:0000259" key="2">
    <source>
        <dbReference type="PROSITE" id="PS50887"/>
    </source>
</evidence>
<dbReference type="PROSITE" id="PS50883">
    <property type="entry name" value="EAL"/>
    <property type="match status" value="1"/>
</dbReference>
<dbReference type="InterPro" id="IPR035919">
    <property type="entry name" value="EAL_sf"/>
</dbReference>
<dbReference type="CDD" id="cd01948">
    <property type="entry name" value="EAL"/>
    <property type="match status" value="1"/>
</dbReference>
<organism evidence="3 6">
    <name type="scientific">Phascolarctobacterium faecium</name>
    <dbReference type="NCBI Taxonomy" id="33025"/>
    <lineage>
        <taxon>Bacteria</taxon>
        <taxon>Bacillati</taxon>
        <taxon>Bacillota</taxon>
        <taxon>Negativicutes</taxon>
        <taxon>Acidaminococcales</taxon>
        <taxon>Acidaminococcaceae</taxon>
        <taxon>Phascolarctobacterium</taxon>
    </lineage>
</organism>
<dbReference type="OrthoDB" id="581425at2"/>
<feature type="domain" description="GGDEF" evidence="2">
    <location>
        <begin position="193"/>
        <end position="315"/>
    </location>
</feature>
<dbReference type="SMART" id="SM00267">
    <property type="entry name" value="GGDEF"/>
    <property type="match status" value="1"/>
</dbReference>
<evidence type="ECO:0000313" key="3">
    <source>
        <dbReference type="EMBL" id="MTT75586.1"/>
    </source>
</evidence>
<dbReference type="SMART" id="SM00052">
    <property type="entry name" value="EAL"/>
    <property type="match status" value="1"/>
</dbReference>
<dbReference type="Proteomes" id="UP000443070">
    <property type="component" value="Unassembled WGS sequence"/>
</dbReference>
<dbReference type="InterPro" id="IPR043128">
    <property type="entry name" value="Rev_trsase/Diguanyl_cyclase"/>
</dbReference>